<dbReference type="Pfam" id="PF13812">
    <property type="entry name" value="PPR_3"/>
    <property type="match status" value="2"/>
</dbReference>
<keyword evidence="1" id="KW-0677">Repeat</keyword>
<dbReference type="InterPro" id="IPR011990">
    <property type="entry name" value="TPR-like_helical_dom_sf"/>
</dbReference>
<sequence>MSSSFKSKKHQCLVFLKLCSSIKHLLQIHAQVHLSALQSDSFIISEFVRVSSLSHTKDLSFARTLLLHSSDSSPSTWNMLSRGYASSDSPVDSIRIYSEMKRRRIKPNKLTFPFLLNACASFLGLTAGRQIQVDVLKHGFASDVYVGNNLIHLYGSCKKTSDARKVFDEMPDRNVVSWNSIMTAFVENGKFNLANDLGKLVHSQVMVRELELNCRLGTALVDMYGKSGGLEYARLVFERMCDRNVWTWSAMIVGLAQNGFAEEALELFTKMKKESSVRPNYVTFLGVLCACSHVGLVEEGYRYFSEMERTHKIKPMMIHYGAMVDILGRAGRLNEAYGFIKKMPFEPDAVVWRTLLSACSVHHDEDGEGIGEKVKERLIELEPKRSGNLVIVANRFAEARMWDEAAEVRRVMKENKMKKIAGESCLELGGSVHRFFSGYDPRSEYVSMYGLLDLFKLHLIMMLLIQTCSSFVSKRYIVPTRLTYNILDGTINKAPQLCNVFAARVGLAVFNILKAFSAAASKLETIRQVDAKNKNAPSETKPLIVHKLSHHFSLDHCLYVHTHMVKIKGFSLDSRVCKSLFIQCTNTTQVFESNSNLDAVSTSHSGSLVKEAGSLVNEVKWNTFGSSFAVLDSGLGSEMGDPSQRTLGGKAVKPTQNSISTISSFLCEKKSGAVNLQKVNRVRGHWSASKSD</sequence>
<dbReference type="InterPro" id="IPR002885">
    <property type="entry name" value="PPR_rpt"/>
</dbReference>
<feature type="repeat" description="PPR" evidence="2">
    <location>
        <begin position="73"/>
        <end position="107"/>
    </location>
</feature>
<protein>
    <recommendedName>
        <fullName evidence="5">Pentatricopeptide repeat-containing protein</fullName>
    </recommendedName>
</protein>
<dbReference type="Pfam" id="PF20431">
    <property type="entry name" value="E_motif"/>
    <property type="match status" value="1"/>
</dbReference>
<dbReference type="PANTHER" id="PTHR47926">
    <property type="entry name" value="PENTATRICOPEPTIDE REPEAT-CONTAINING PROTEIN"/>
    <property type="match status" value="1"/>
</dbReference>
<feature type="repeat" description="PPR" evidence="2">
    <location>
        <begin position="143"/>
        <end position="177"/>
    </location>
</feature>
<dbReference type="InterPro" id="IPR046848">
    <property type="entry name" value="E_motif"/>
</dbReference>
<gene>
    <name evidence="3" type="ORF">HID58_058902</name>
</gene>
<organism evidence="3 4">
    <name type="scientific">Brassica napus</name>
    <name type="common">Rape</name>
    <dbReference type="NCBI Taxonomy" id="3708"/>
    <lineage>
        <taxon>Eukaryota</taxon>
        <taxon>Viridiplantae</taxon>
        <taxon>Streptophyta</taxon>
        <taxon>Embryophyta</taxon>
        <taxon>Tracheophyta</taxon>
        <taxon>Spermatophyta</taxon>
        <taxon>Magnoliopsida</taxon>
        <taxon>eudicotyledons</taxon>
        <taxon>Gunneridae</taxon>
        <taxon>Pentapetalae</taxon>
        <taxon>rosids</taxon>
        <taxon>malvids</taxon>
        <taxon>Brassicales</taxon>
        <taxon>Brassicaceae</taxon>
        <taxon>Brassiceae</taxon>
        <taxon>Brassica</taxon>
    </lineage>
</organism>
<evidence type="ECO:0000256" key="1">
    <source>
        <dbReference type="ARBA" id="ARBA00022737"/>
    </source>
</evidence>
<keyword evidence="4" id="KW-1185">Reference proteome</keyword>
<dbReference type="EMBL" id="JAGKQM010000014">
    <property type="protein sequence ID" value="KAH0882806.1"/>
    <property type="molecule type" value="Genomic_DNA"/>
</dbReference>
<dbReference type="NCBIfam" id="TIGR00756">
    <property type="entry name" value="PPR"/>
    <property type="match status" value="3"/>
</dbReference>
<comment type="caution">
    <text evidence="3">The sequence shown here is derived from an EMBL/GenBank/DDBJ whole genome shotgun (WGS) entry which is preliminary data.</text>
</comment>
<evidence type="ECO:0008006" key="5">
    <source>
        <dbReference type="Google" id="ProtNLM"/>
    </source>
</evidence>
<dbReference type="PANTHER" id="PTHR47926:SF347">
    <property type="entry name" value="PENTATRICOPEPTIDE REPEAT-CONTAINING PROTEIN"/>
    <property type="match status" value="1"/>
</dbReference>
<dbReference type="Gene3D" id="1.25.40.10">
    <property type="entry name" value="Tetratricopeptide repeat domain"/>
    <property type="match status" value="4"/>
</dbReference>
<dbReference type="Proteomes" id="UP000824890">
    <property type="component" value="Unassembled WGS sequence"/>
</dbReference>
<feature type="repeat" description="PPR" evidence="2">
    <location>
        <begin position="244"/>
        <end position="278"/>
    </location>
</feature>
<evidence type="ECO:0000313" key="3">
    <source>
        <dbReference type="EMBL" id="KAH0882806.1"/>
    </source>
</evidence>
<proteinExistence type="predicted"/>
<dbReference type="Pfam" id="PF01535">
    <property type="entry name" value="PPR"/>
    <property type="match status" value="4"/>
</dbReference>
<evidence type="ECO:0000256" key="2">
    <source>
        <dbReference type="PROSITE-ProRule" id="PRU00708"/>
    </source>
</evidence>
<evidence type="ECO:0000313" key="4">
    <source>
        <dbReference type="Proteomes" id="UP000824890"/>
    </source>
</evidence>
<dbReference type="InterPro" id="IPR046960">
    <property type="entry name" value="PPR_At4g14850-like_plant"/>
</dbReference>
<accession>A0ABQ7ZRG4</accession>
<reference evidence="3 4" key="1">
    <citation type="submission" date="2021-05" db="EMBL/GenBank/DDBJ databases">
        <title>Genome Assembly of Synthetic Allotetraploid Brassica napus Reveals Homoeologous Exchanges between Subgenomes.</title>
        <authorList>
            <person name="Davis J.T."/>
        </authorList>
    </citation>
    <scope>NUCLEOTIDE SEQUENCE [LARGE SCALE GENOMIC DNA]</scope>
    <source>
        <strain evidence="4">cv. Da-Ae</strain>
        <tissue evidence="3">Seedling</tissue>
    </source>
</reference>
<name>A0ABQ7ZRG4_BRANA</name>
<dbReference type="PROSITE" id="PS51375">
    <property type="entry name" value="PPR"/>
    <property type="match status" value="3"/>
</dbReference>